<dbReference type="Pfam" id="PF01743">
    <property type="entry name" value="PolyA_pol"/>
    <property type="match status" value="1"/>
</dbReference>
<name>A0ABS0TAB7_9STAP</name>
<keyword evidence="6 11" id="KW-0547">Nucleotide-binding</keyword>
<feature type="binding site" evidence="11">
    <location>
        <position position="113"/>
    </location>
    <ligand>
        <name>ATP</name>
        <dbReference type="ChEBI" id="CHEBI:30616"/>
    </ligand>
</feature>
<dbReference type="InterPro" id="IPR023068">
    <property type="entry name" value="CCA-adding_enz_firmicutes"/>
</dbReference>
<dbReference type="InterPro" id="IPR032828">
    <property type="entry name" value="PolyA_RNA-bd"/>
</dbReference>
<proteinExistence type="inferred from homology"/>
<evidence type="ECO:0000256" key="1">
    <source>
        <dbReference type="ARBA" id="ARBA00001946"/>
    </source>
</evidence>
<dbReference type="EC" id="2.7.7.72" evidence="11"/>
<dbReference type="InterPro" id="IPR032810">
    <property type="entry name" value="CCA-adding_enz_C"/>
</dbReference>
<evidence type="ECO:0000259" key="12">
    <source>
        <dbReference type="Pfam" id="PF01743"/>
    </source>
</evidence>
<feature type="binding site" evidence="11">
    <location>
        <position position="42"/>
    </location>
    <ligand>
        <name>Mg(2+)</name>
        <dbReference type="ChEBI" id="CHEBI:18420"/>
    </ligand>
</feature>
<comment type="caution">
    <text evidence="15">The sequence shown here is derived from an EMBL/GenBank/DDBJ whole genome shotgun (WGS) entry which is preliminary data.</text>
</comment>
<comment type="subunit">
    <text evidence="11">Homodimer.</text>
</comment>
<dbReference type="InterPro" id="IPR002646">
    <property type="entry name" value="PolA_pol_head_dom"/>
</dbReference>
<dbReference type="HAMAP" id="MF_01263">
    <property type="entry name" value="CCA_bact_type3"/>
    <property type="match status" value="1"/>
</dbReference>
<comment type="similarity">
    <text evidence="11">Belongs to the tRNA nucleotidyltransferase/poly(A) polymerase family. Bacterial CCA-adding enzyme type 3 subfamily.</text>
</comment>
<reference evidence="15 16" key="1">
    <citation type="submission" date="2020-04" db="EMBL/GenBank/DDBJ databases">
        <title>Staphylococcus species from domestic dog.</title>
        <authorList>
            <person name="Paterson G.K."/>
        </authorList>
    </citation>
    <scope>NUCLEOTIDE SEQUENCE [LARGE SCALE GENOMIC DNA]</scope>
    <source>
        <strain evidence="15 16">H16/1A</strain>
    </source>
</reference>
<feature type="binding site" evidence="11">
    <location>
        <position position="159"/>
    </location>
    <ligand>
        <name>CTP</name>
        <dbReference type="ChEBI" id="CHEBI:37563"/>
    </ligand>
</feature>
<accession>A0ABS0TAB7</accession>
<keyword evidence="8 11" id="KW-0067">ATP-binding</keyword>
<keyword evidence="4 11" id="KW-0548">Nucleotidyltransferase</keyword>
<dbReference type="PANTHER" id="PTHR46173">
    <property type="entry name" value="CCA TRNA NUCLEOTIDYLTRANSFERASE 1, MITOCHONDRIAL"/>
    <property type="match status" value="1"/>
</dbReference>
<organism evidence="15 16">
    <name type="scientific">Staphylococcus canis</name>
    <dbReference type="NCBI Taxonomy" id="2724942"/>
    <lineage>
        <taxon>Bacteria</taxon>
        <taxon>Bacillati</taxon>
        <taxon>Bacillota</taxon>
        <taxon>Bacilli</taxon>
        <taxon>Bacillales</taxon>
        <taxon>Staphylococcaceae</taxon>
        <taxon>Staphylococcus</taxon>
    </lineage>
</organism>
<dbReference type="Pfam" id="PF13735">
    <property type="entry name" value="tRNA_NucTran2_2"/>
    <property type="match status" value="1"/>
</dbReference>
<gene>
    <name evidence="11" type="primary">cca</name>
    <name evidence="15" type="ORF">HHH54_07085</name>
</gene>
<evidence type="ECO:0000256" key="11">
    <source>
        <dbReference type="HAMAP-Rule" id="MF_01263"/>
    </source>
</evidence>
<keyword evidence="5 11" id="KW-0479">Metal-binding</keyword>
<comment type="miscellaneous">
    <text evidence="11">A single active site specifically recognizes both ATP and CTP and is responsible for their addition.</text>
</comment>
<keyword evidence="16" id="KW-1185">Reference proteome</keyword>
<evidence type="ECO:0000256" key="2">
    <source>
        <dbReference type="ARBA" id="ARBA00022679"/>
    </source>
</evidence>
<feature type="binding site" evidence="11">
    <location>
        <position position="162"/>
    </location>
    <ligand>
        <name>CTP</name>
        <dbReference type="ChEBI" id="CHEBI:37563"/>
    </ligand>
</feature>
<evidence type="ECO:0000313" key="15">
    <source>
        <dbReference type="EMBL" id="MBI5975367.1"/>
    </source>
</evidence>
<dbReference type="NCBIfam" id="NF009814">
    <property type="entry name" value="PRK13299.1"/>
    <property type="match status" value="1"/>
</dbReference>
<dbReference type="InterPro" id="IPR050264">
    <property type="entry name" value="Bact_CCA-adding_enz_type3_sf"/>
</dbReference>
<dbReference type="PANTHER" id="PTHR46173:SF1">
    <property type="entry name" value="CCA TRNA NUCLEOTIDYLTRANSFERASE 1, MITOCHONDRIAL"/>
    <property type="match status" value="1"/>
</dbReference>
<dbReference type="GO" id="GO:0004810">
    <property type="term" value="F:CCA tRNA nucleotidyltransferase activity"/>
    <property type="evidence" value="ECO:0007669"/>
    <property type="project" value="UniProtKB-EC"/>
</dbReference>
<evidence type="ECO:0000256" key="6">
    <source>
        <dbReference type="ARBA" id="ARBA00022741"/>
    </source>
</evidence>
<keyword evidence="7 11" id="KW-0692">RNA repair</keyword>
<feature type="binding site" evidence="11">
    <location>
        <position position="32"/>
    </location>
    <ligand>
        <name>CTP</name>
        <dbReference type="ChEBI" id="CHEBI:37563"/>
    </ligand>
</feature>
<feature type="binding site" evidence="11">
    <location>
        <position position="156"/>
    </location>
    <ligand>
        <name>ATP</name>
        <dbReference type="ChEBI" id="CHEBI:30616"/>
    </ligand>
</feature>
<dbReference type="SUPFAM" id="SSF81301">
    <property type="entry name" value="Nucleotidyltransferase"/>
    <property type="match status" value="1"/>
</dbReference>
<keyword evidence="2 11" id="KW-0808">Transferase</keyword>
<evidence type="ECO:0000256" key="8">
    <source>
        <dbReference type="ARBA" id="ARBA00022840"/>
    </source>
</evidence>
<dbReference type="EMBL" id="JABANU010000015">
    <property type="protein sequence ID" value="MBI5975367.1"/>
    <property type="molecule type" value="Genomic_DNA"/>
</dbReference>
<evidence type="ECO:0000259" key="13">
    <source>
        <dbReference type="Pfam" id="PF12627"/>
    </source>
</evidence>
<dbReference type="Gene3D" id="1.10.246.80">
    <property type="match status" value="1"/>
</dbReference>
<dbReference type="Proteomes" id="UP000751852">
    <property type="component" value="Unassembled WGS sequence"/>
</dbReference>
<dbReference type="RefSeq" id="WP_198618144.1">
    <property type="nucleotide sequence ID" value="NZ_JABANU010000015.1"/>
</dbReference>
<feature type="domain" description="tRNA nucleotidyltransferase/poly(A) polymerase RNA and SrmB- binding" evidence="13">
    <location>
        <begin position="171"/>
        <end position="229"/>
    </location>
</feature>
<feature type="binding site" evidence="11">
    <location>
        <position position="165"/>
    </location>
    <ligand>
        <name>CTP</name>
        <dbReference type="ChEBI" id="CHEBI:37563"/>
    </ligand>
</feature>
<keyword evidence="3 11" id="KW-0819">tRNA processing</keyword>
<evidence type="ECO:0000256" key="5">
    <source>
        <dbReference type="ARBA" id="ARBA00022723"/>
    </source>
</evidence>
<protein>
    <recommendedName>
        <fullName evidence="11">CCA-adding enzyme</fullName>
        <ecNumber evidence="11">2.7.7.72</ecNumber>
    </recommendedName>
    <alternativeName>
        <fullName evidence="11">CCA tRNA nucleotidyltransferase</fullName>
    </alternativeName>
    <alternativeName>
        <fullName evidence="11">tRNA CCA-pyrophosphorylase</fullName>
    </alternativeName>
    <alternativeName>
        <fullName evidence="11">tRNA adenylyl-/cytidylyl- transferase</fullName>
    </alternativeName>
    <alternativeName>
        <fullName evidence="11">tRNA nucleotidyltransferase</fullName>
    </alternativeName>
    <alternativeName>
        <fullName evidence="11">tRNA-NT</fullName>
    </alternativeName>
</protein>
<evidence type="ECO:0000256" key="4">
    <source>
        <dbReference type="ARBA" id="ARBA00022695"/>
    </source>
</evidence>
<evidence type="ECO:0000256" key="3">
    <source>
        <dbReference type="ARBA" id="ARBA00022694"/>
    </source>
</evidence>
<feature type="binding site" evidence="11">
    <location>
        <position position="44"/>
    </location>
    <ligand>
        <name>Mg(2+)</name>
        <dbReference type="ChEBI" id="CHEBI:18420"/>
    </ligand>
</feature>
<comment type="catalytic activity">
    <reaction evidence="11">
        <text>a tRNA precursor + 2 CTP + ATP = a tRNA with a 3' CCA end + 3 diphosphate</text>
        <dbReference type="Rhea" id="RHEA:14433"/>
        <dbReference type="Rhea" id="RHEA-COMP:10465"/>
        <dbReference type="Rhea" id="RHEA-COMP:10468"/>
        <dbReference type="ChEBI" id="CHEBI:30616"/>
        <dbReference type="ChEBI" id="CHEBI:33019"/>
        <dbReference type="ChEBI" id="CHEBI:37563"/>
        <dbReference type="ChEBI" id="CHEBI:74896"/>
        <dbReference type="ChEBI" id="CHEBI:83071"/>
        <dbReference type="EC" id="2.7.7.72"/>
    </reaction>
</comment>
<feature type="binding site" evidence="11">
    <location>
        <position position="32"/>
    </location>
    <ligand>
        <name>ATP</name>
        <dbReference type="ChEBI" id="CHEBI:30616"/>
    </ligand>
</feature>
<keyword evidence="10 11" id="KW-0694">RNA-binding</keyword>
<evidence type="ECO:0000256" key="7">
    <source>
        <dbReference type="ARBA" id="ARBA00022800"/>
    </source>
</evidence>
<feature type="binding site" evidence="11">
    <location>
        <position position="162"/>
    </location>
    <ligand>
        <name>ATP</name>
        <dbReference type="ChEBI" id="CHEBI:30616"/>
    </ligand>
</feature>
<feature type="domain" description="Poly A polymerase head" evidence="12">
    <location>
        <begin position="24"/>
        <end position="144"/>
    </location>
</feature>
<comment type="catalytic activity">
    <reaction evidence="11">
        <text>a tRNA with a 3' CCA end + 2 CTP + ATP = a tRNA with a 3' CCACCA end + 3 diphosphate</text>
        <dbReference type="Rhea" id="RHEA:76235"/>
        <dbReference type="Rhea" id="RHEA-COMP:10468"/>
        <dbReference type="Rhea" id="RHEA-COMP:18655"/>
        <dbReference type="ChEBI" id="CHEBI:30616"/>
        <dbReference type="ChEBI" id="CHEBI:33019"/>
        <dbReference type="ChEBI" id="CHEBI:37563"/>
        <dbReference type="ChEBI" id="CHEBI:83071"/>
        <dbReference type="ChEBI" id="CHEBI:195187"/>
    </reaction>
</comment>
<feature type="binding site" evidence="11">
    <location>
        <position position="156"/>
    </location>
    <ligand>
        <name>CTP</name>
        <dbReference type="ChEBI" id="CHEBI:37563"/>
    </ligand>
</feature>
<feature type="binding site" evidence="11">
    <location>
        <position position="29"/>
    </location>
    <ligand>
        <name>CTP</name>
        <dbReference type="ChEBI" id="CHEBI:37563"/>
    </ligand>
</feature>
<feature type="domain" description="CCA-adding enzyme C-terminal" evidence="14">
    <location>
        <begin position="256"/>
        <end position="395"/>
    </location>
</feature>
<keyword evidence="9 11" id="KW-0460">Magnesium</keyword>
<feature type="binding site" evidence="11">
    <location>
        <position position="159"/>
    </location>
    <ligand>
        <name>ATP</name>
        <dbReference type="ChEBI" id="CHEBI:30616"/>
    </ligand>
</feature>
<dbReference type="InterPro" id="IPR043519">
    <property type="entry name" value="NT_sf"/>
</dbReference>
<feature type="binding site" evidence="11">
    <location>
        <position position="113"/>
    </location>
    <ligand>
        <name>CTP</name>
        <dbReference type="ChEBI" id="CHEBI:37563"/>
    </ligand>
</feature>
<feature type="binding site" evidence="11">
    <location>
        <position position="165"/>
    </location>
    <ligand>
        <name>ATP</name>
        <dbReference type="ChEBI" id="CHEBI:30616"/>
    </ligand>
</feature>
<comment type="function">
    <text evidence="11">Catalyzes the addition and repair of the essential 3'-terminal CCA sequence in tRNAs without using a nucleic acid template. Adds these three nucleotides in the order of C, C, and A to the tRNA nucleotide-73, using CTP and ATP as substrates and producing inorganic pyrophosphate. tRNA 3'-terminal CCA addition is required both for tRNA processing and repair. Also involved in tRNA surveillance by mediating tandem CCA addition to generate a CCACCA at the 3' terminus of unstable tRNAs. While stable tRNAs receive only 3'-terminal CCA, unstable tRNAs are marked with CCACCA and rapidly degraded.</text>
</comment>
<dbReference type="Gene3D" id="1.10.3090.10">
    <property type="entry name" value="cca-adding enzyme, domain 2"/>
    <property type="match status" value="1"/>
</dbReference>
<dbReference type="Pfam" id="PF12627">
    <property type="entry name" value="PolyA_pol_RNAbd"/>
    <property type="match status" value="1"/>
</dbReference>
<evidence type="ECO:0000256" key="9">
    <source>
        <dbReference type="ARBA" id="ARBA00022842"/>
    </source>
</evidence>
<evidence type="ECO:0000313" key="16">
    <source>
        <dbReference type="Proteomes" id="UP000751852"/>
    </source>
</evidence>
<dbReference type="CDD" id="cd05398">
    <property type="entry name" value="NT_ClassII-CCAase"/>
    <property type="match status" value="1"/>
</dbReference>
<feature type="binding site" evidence="11">
    <location>
        <position position="29"/>
    </location>
    <ligand>
        <name>ATP</name>
        <dbReference type="ChEBI" id="CHEBI:30616"/>
    </ligand>
</feature>
<evidence type="ECO:0000259" key="14">
    <source>
        <dbReference type="Pfam" id="PF13735"/>
    </source>
</evidence>
<evidence type="ECO:0000256" key="10">
    <source>
        <dbReference type="ARBA" id="ARBA00022884"/>
    </source>
</evidence>
<dbReference type="Gene3D" id="3.30.460.10">
    <property type="entry name" value="Beta Polymerase, domain 2"/>
    <property type="match status" value="1"/>
</dbReference>
<comment type="cofactor">
    <cofactor evidence="1 11">
        <name>Mg(2+)</name>
        <dbReference type="ChEBI" id="CHEBI:18420"/>
    </cofactor>
</comment>
<sequence>MEKALPFLRARPILEHIQNNGYDAFFVGGSVRDYIMNRPINDVDITTSATPDEIESLFSHTIPVGKEHGTINVVWEHENYEITTFRTESEYINHRRPSSVQYVRDLYLDVERRDFTINAIAMDTNFKIYDYFNGQLDIERKVIRTVGAPEARFSEDALRILRGLRFKSQLGFKIEDQTYNAMRNAIEDIQYLSIERIIIELKKLMTGFNVSQVLKDLNALQLWHQIPFFNALDINRVHITQPLTLEQFVAISQYILQSTSSLKSLKLSNASTHYISKFILALNYLNQINNHKHLSQFVYDFGLDLALEVSALRNTLEANAIQLPSQSIFHADSIRNAFNALPIQNRKMLNINGKDLMESLNKKSGPWLKTVLRELECAVVQNYVDNSKQEMIEWVKSNVKIS</sequence>
<dbReference type="SUPFAM" id="SSF81891">
    <property type="entry name" value="Poly A polymerase C-terminal region-like"/>
    <property type="match status" value="1"/>
</dbReference>